<proteinExistence type="inferred from homology"/>
<feature type="chain" id="PRO_5003021257" evidence="9">
    <location>
        <begin position="22"/>
        <end position="380"/>
    </location>
</feature>
<evidence type="ECO:0000256" key="8">
    <source>
        <dbReference type="SAM" id="Phobius"/>
    </source>
</evidence>
<feature type="transmembrane region" description="Helical" evidence="8">
    <location>
        <begin position="129"/>
        <end position="150"/>
    </location>
</feature>
<feature type="domain" description="Major facilitator superfamily (MFS) profile" evidence="10">
    <location>
        <begin position="1"/>
        <end position="379"/>
    </location>
</feature>
<dbReference type="RefSeq" id="WP_012857448.1">
    <property type="nucleotide sequence ID" value="NC_013512.1"/>
</dbReference>
<dbReference type="GO" id="GO:0022857">
    <property type="term" value="F:transmembrane transporter activity"/>
    <property type="evidence" value="ECO:0007669"/>
    <property type="project" value="InterPro"/>
</dbReference>
<name>D1B3M8_SULD5</name>
<evidence type="ECO:0000313" key="12">
    <source>
        <dbReference type="Proteomes" id="UP000002222"/>
    </source>
</evidence>
<feature type="transmembrane region" description="Helical" evidence="8">
    <location>
        <begin position="270"/>
        <end position="287"/>
    </location>
</feature>
<dbReference type="SUPFAM" id="SSF103473">
    <property type="entry name" value="MFS general substrate transporter"/>
    <property type="match status" value="1"/>
</dbReference>
<dbReference type="AlphaFoldDB" id="D1B3M8"/>
<evidence type="ECO:0000256" key="7">
    <source>
        <dbReference type="ARBA" id="ARBA00023136"/>
    </source>
</evidence>
<keyword evidence="6 8" id="KW-1133">Transmembrane helix</keyword>
<dbReference type="PANTHER" id="PTHR43271">
    <property type="entry name" value="BLL2771 PROTEIN"/>
    <property type="match status" value="1"/>
</dbReference>
<dbReference type="Gene3D" id="1.20.1250.20">
    <property type="entry name" value="MFS general substrate transporter like domains"/>
    <property type="match status" value="1"/>
</dbReference>
<comment type="similarity">
    <text evidence="2">Belongs to the major facilitator superfamily.</text>
</comment>
<keyword evidence="4" id="KW-1003">Cell membrane</keyword>
<dbReference type="Pfam" id="PF07690">
    <property type="entry name" value="MFS_1"/>
    <property type="match status" value="1"/>
</dbReference>
<feature type="transmembrane region" description="Helical" evidence="8">
    <location>
        <begin position="40"/>
        <end position="58"/>
    </location>
</feature>
<evidence type="ECO:0000256" key="5">
    <source>
        <dbReference type="ARBA" id="ARBA00022692"/>
    </source>
</evidence>
<feature type="transmembrane region" description="Helical" evidence="8">
    <location>
        <begin position="95"/>
        <end position="117"/>
    </location>
</feature>
<dbReference type="PANTHER" id="PTHR43271:SF1">
    <property type="entry name" value="INNER MEMBRANE TRANSPORT PROTEIN YNFM"/>
    <property type="match status" value="1"/>
</dbReference>
<feature type="transmembrane region" description="Helical" evidence="8">
    <location>
        <begin position="70"/>
        <end position="89"/>
    </location>
</feature>
<evidence type="ECO:0000259" key="10">
    <source>
        <dbReference type="PROSITE" id="PS50850"/>
    </source>
</evidence>
<feature type="transmembrane region" description="Helical" evidence="8">
    <location>
        <begin position="293"/>
        <end position="315"/>
    </location>
</feature>
<evidence type="ECO:0000256" key="2">
    <source>
        <dbReference type="ARBA" id="ARBA00008335"/>
    </source>
</evidence>
<feature type="transmembrane region" description="Helical" evidence="8">
    <location>
        <begin position="327"/>
        <end position="347"/>
    </location>
</feature>
<evidence type="ECO:0000256" key="4">
    <source>
        <dbReference type="ARBA" id="ARBA00022475"/>
    </source>
</evidence>
<organism evidence="11 12">
    <name type="scientific">Sulfurospirillum deleyianum (strain ATCC 51133 / DSM 6946 / 5175)</name>
    <dbReference type="NCBI Taxonomy" id="525898"/>
    <lineage>
        <taxon>Bacteria</taxon>
        <taxon>Pseudomonadati</taxon>
        <taxon>Campylobacterota</taxon>
        <taxon>Epsilonproteobacteria</taxon>
        <taxon>Campylobacterales</taxon>
        <taxon>Sulfurospirillaceae</taxon>
        <taxon>Sulfurospirillum</taxon>
    </lineage>
</organism>
<keyword evidence="12" id="KW-1185">Reference proteome</keyword>
<protein>
    <submittedName>
        <fullName evidence="11">Major facilitator superfamily MFS_1</fullName>
    </submittedName>
</protein>
<evidence type="ECO:0000256" key="6">
    <source>
        <dbReference type="ARBA" id="ARBA00022989"/>
    </source>
</evidence>
<dbReference type="EMBL" id="CP001816">
    <property type="protein sequence ID" value="ACZ12698.1"/>
    <property type="molecule type" value="Genomic_DNA"/>
</dbReference>
<accession>D1B3M8</accession>
<keyword evidence="9" id="KW-0732">Signal</keyword>
<gene>
    <name evidence="11" type="ordered locus">Sdel_1683</name>
</gene>
<comment type="subcellular location">
    <subcellularLocation>
        <location evidence="1">Cell membrane</location>
        <topology evidence="1">Multi-pass membrane protein</topology>
    </subcellularLocation>
</comment>
<feature type="signal peptide" evidence="9">
    <location>
        <begin position="1"/>
        <end position="21"/>
    </location>
</feature>
<reference evidence="11 12" key="2">
    <citation type="journal article" date="2010" name="Stand. Genomic Sci.">
        <title>Complete genome sequence of Sulfurospirillum deleyianum type strain (5175).</title>
        <authorList>
            <person name="Sikorski J."/>
            <person name="Lapidus A."/>
            <person name="Copeland A."/>
            <person name="Glavina Del Rio T."/>
            <person name="Nolan M."/>
            <person name="Lucas S."/>
            <person name="Chen F."/>
            <person name="Tice H."/>
            <person name="Cheng J.F."/>
            <person name="Saunders E."/>
            <person name="Bruce D."/>
            <person name="Goodwin L."/>
            <person name="Pitluck S."/>
            <person name="Ovchinnikova G."/>
            <person name="Pati A."/>
            <person name="Ivanova N."/>
            <person name="Mavromatis K."/>
            <person name="Chen A."/>
            <person name="Palaniappan K."/>
            <person name="Chain P."/>
            <person name="Land M."/>
            <person name="Hauser L."/>
            <person name="Chang Y.J."/>
            <person name="Jeffries C.D."/>
            <person name="Brettin T."/>
            <person name="Detter J.C."/>
            <person name="Han C."/>
            <person name="Rohde M."/>
            <person name="Lang E."/>
            <person name="Spring S."/>
            <person name="Goker M."/>
            <person name="Bristow J."/>
            <person name="Eisen J.A."/>
            <person name="Markowitz V."/>
            <person name="Hugenholtz P."/>
            <person name="Kyrpides N.C."/>
            <person name="Klenk H.P."/>
        </authorList>
    </citation>
    <scope>NUCLEOTIDE SEQUENCE [LARGE SCALE GENOMIC DNA]</scope>
    <source>
        <strain evidence="12">ATCC 51133 / DSM 6946 / 5175</strain>
    </source>
</reference>
<sequence precursor="true">MKKQRLIVYICTMLALCSLYAAQPIQPLFEKEFSLSRFEAVMFTTAIMLPLGFAPIFYGYILETFSSKRFLRNAVLLLGLLELVFALSYDYAYLIAIRALQGLLIPAILTSLMSYIGFMAPKDRVQQSIGYYIGSTILGGFLGRLLSGAISDVFGWRLFFILLGVALIAVYFALHYLSEEVKVDFVKPKLMEILSVCRNQTFLILFLLMFFVFFVFQALLNFLPFQLQTLSNNVSYGKVGMMYAGYMIGFMISIRVLWIIKLFGNETKAILIGLLIYLFGLQLFYISNYTVMFLGMFVVCAGFFIIHSVASGWMNKHAHEKRAISNGLYLSFYYSGGTIGTFAPGVFFEYLGWNSFIILLSCIVFILFFLLLFFKKRLRV</sequence>
<dbReference type="KEGG" id="sdl:Sdel_1683"/>
<evidence type="ECO:0000313" key="11">
    <source>
        <dbReference type="EMBL" id="ACZ12698.1"/>
    </source>
</evidence>
<feature type="transmembrane region" description="Helical" evidence="8">
    <location>
        <begin position="199"/>
        <end position="220"/>
    </location>
</feature>
<dbReference type="GO" id="GO:0005886">
    <property type="term" value="C:plasma membrane"/>
    <property type="evidence" value="ECO:0007669"/>
    <property type="project" value="UniProtKB-SubCell"/>
</dbReference>
<evidence type="ECO:0000256" key="3">
    <source>
        <dbReference type="ARBA" id="ARBA00022448"/>
    </source>
</evidence>
<dbReference type="InterPro" id="IPR036259">
    <property type="entry name" value="MFS_trans_sf"/>
</dbReference>
<feature type="transmembrane region" description="Helical" evidence="8">
    <location>
        <begin position="353"/>
        <end position="374"/>
    </location>
</feature>
<dbReference type="STRING" id="525898.Sdel_1683"/>
<reference evidence="12" key="1">
    <citation type="submission" date="2009-11" db="EMBL/GenBank/DDBJ databases">
        <title>The complete genome of Sulfurospirillum deleyianum DSM 6946.</title>
        <authorList>
            <consortium name="US DOE Joint Genome Institute (JGI-PGF)"/>
            <person name="Lucas S."/>
            <person name="Copeland A."/>
            <person name="Lapidus A."/>
            <person name="Glavina del Rio T."/>
            <person name="Dalin E."/>
            <person name="Tice H."/>
            <person name="Bruce D."/>
            <person name="Goodwin L."/>
            <person name="Pitluck S."/>
            <person name="Kyrpides N."/>
            <person name="Mavromatis K."/>
            <person name="Ivanova N."/>
            <person name="Ovchinnikova G."/>
            <person name="Munk A.C."/>
            <person name="Lu M."/>
            <person name="Brettin T."/>
            <person name="Detter J.C."/>
            <person name="Han C."/>
            <person name="Tapia R."/>
            <person name="Larimer F."/>
            <person name="Land M."/>
            <person name="Hauser L."/>
            <person name="Markowitz V."/>
            <person name="Cheng J.F."/>
            <person name="Hugenholtz P."/>
            <person name="Woyke T."/>
            <person name="Wu D."/>
            <person name="Aumann P."/>
            <person name="Schneider S."/>
            <person name="Lang E."/>
            <person name="Spring S."/>
            <person name="Klenk H.P."/>
            <person name="Eisen J.A."/>
        </authorList>
    </citation>
    <scope>NUCLEOTIDE SEQUENCE [LARGE SCALE GENOMIC DNA]</scope>
    <source>
        <strain evidence="12">ATCC 51133 / DSM 6946 / 5175</strain>
    </source>
</reference>
<dbReference type="eggNOG" id="COG2814">
    <property type="taxonomic scope" value="Bacteria"/>
</dbReference>
<keyword evidence="3" id="KW-0813">Transport</keyword>
<feature type="transmembrane region" description="Helical" evidence="8">
    <location>
        <begin position="156"/>
        <end position="178"/>
    </location>
</feature>
<evidence type="ECO:0000256" key="1">
    <source>
        <dbReference type="ARBA" id="ARBA00004651"/>
    </source>
</evidence>
<dbReference type="InterPro" id="IPR020846">
    <property type="entry name" value="MFS_dom"/>
</dbReference>
<keyword evidence="7 8" id="KW-0472">Membrane</keyword>
<feature type="transmembrane region" description="Helical" evidence="8">
    <location>
        <begin position="240"/>
        <end position="258"/>
    </location>
</feature>
<dbReference type="PROSITE" id="PS50850">
    <property type="entry name" value="MFS"/>
    <property type="match status" value="1"/>
</dbReference>
<keyword evidence="5 8" id="KW-0812">Transmembrane</keyword>
<dbReference type="Proteomes" id="UP000002222">
    <property type="component" value="Chromosome"/>
</dbReference>
<dbReference type="HOGENOM" id="CLU_001265_19_3_7"/>
<evidence type="ECO:0000256" key="9">
    <source>
        <dbReference type="SAM" id="SignalP"/>
    </source>
</evidence>
<dbReference type="InterPro" id="IPR011701">
    <property type="entry name" value="MFS"/>
</dbReference>